<evidence type="ECO:0000256" key="1">
    <source>
        <dbReference type="SAM" id="MobiDB-lite"/>
    </source>
</evidence>
<proteinExistence type="predicted"/>
<dbReference type="EMBL" id="CM007377">
    <property type="protein sequence ID" value="OIV94242.1"/>
    <property type="molecule type" value="Genomic_DNA"/>
</dbReference>
<feature type="region of interest" description="Disordered" evidence="1">
    <location>
        <begin position="940"/>
        <end position="963"/>
    </location>
</feature>
<sequence length="1077" mass="119193">MGTKVRNLPEYCSIRDHNEESSSCGWPLFYGDKTVTNGQYCHNYLSSATADACSVYDKDILKQKMLEHEVTFKNQVFELHRLYRIQRNLMGEVNMKELHRNKIPVETSFTTGPLASQITSEDGKKWYTHSFPIGSSTCARPSISGFEGSHSPLDTNKGISKQAGKFPSPKESSSKDVEVLKCRPSKARRRIFDLHLPADDYIDTQESEKLGDERKSGATLFLPDRNCNHDVNVFHSNGGKTGSQQDSSRPEKSLKSRNGLADLNEPIEIEEINDASYVPLLNHNLYLGKTECSDLCAKQNSRFFGLSTDDLINSHHGTDSWARNNGYMENDGSGKGFVLSGLETGLAKSNLKPIPHVFKQEQSLLSPQNMKDTLSMAHKPTSDCRTNQSKADLWWEKAVSSLDVSEGNHEYSTNKYAESVVSSHRSSLFAIAPSPDLVKSWSHSPSSLEMPTSSLNQKTASAQTPPWLNASGVLSRSSQSHQSNAILGSTWPQHINSKANPGFQCEVPLQNGFYPGSSSGCKELSANISSISYDYLNHNNNDRKRIPERCSNDSAKYYESSNSNCNNKQSGKDINLNVLLSNGSSNMLVTQSGPGIMEGEQKHEEQIAVLPWLRAKTACKNEMQNVARGLTTRELGFSHVTSLSDKDEIGQGSSEKVMHNVTSGLCSNDNEPRRAKVSEISGIKKILGVPIFDRPHISVKDLSSLNSPSASVRNPSDVELVENNHKIRVLDINLPCDDAVLELDEQAVIEIVVSNKGSPSKDANSRNHIDLNLSVSEDEEIMTTVPTTDVKVKADIDLEAHAVPESEEDGIHEEKQLETSSVSPVGPQDTVEQPQDELMWHAAEAVVIMSSLCFNQVDDATDSPSESPMIDPLNWFVDVVSSCVNLERKLDNSREKYGMVNDESSPDGLDSFESITLKLTETKEEDYMPKPLVPENFRVEESGTTSLPTRTRKGPVRRGRQRRDFQKDILPGLTSLSRLEVTEDLQTFGVLMRATGHSWNSGLTRRSSSRNGCGRGRRRLQVTPSPPPPVATIETSTPLVQQLNNIEVGGWGKTPRRPRRQRCPAGNPPSIRKSNHT</sequence>
<dbReference type="PANTHER" id="PTHR33167">
    <property type="entry name" value="TRANSCRIPTION FACTOR, PUTATIVE (DUF863)-RELATED"/>
    <property type="match status" value="1"/>
</dbReference>
<dbReference type="Gramene" id="OIV94242">
    <property type="protein sequence ID" value="OIV94242"/>
    <property type="gene ID" value="TanjilG_08540"/>
</dbReference>
<gene>
    <name evidence="2" type="ORF">TanjilG_08540</name>
</gene>
<keyword evidence="3" id="KW-1185">Reference proteome</keyword>
<name>A0A1J7H1I7_LUPAN</name>
<evidence type="ECO:0000313" key="2">
    <source>
        <dbReference type="EMBL" id="OIV94242.1"/>
    </source>
</evidence>
<evidence type="ECO:0000313" key="3">
    <source>
        <dbReference type="Proteomes" id="UP000188354"/>
    </source>
</evidence>
<dbReference type="InterPro" id="IPR008581">
    <property type="entry name" value="DUF863_pln"/>
</dbReference>
<protein>
    <recommendedName>
        <fullName evidence="4">DUF863 domain-containing protein</fullName>
    </recommendedName>
</protein>
<dbReference type="AlphaFoldDB" id="A0A1J7H1I7"/>
<feature type="region of interest" description="Disordered" evidence="1">
    <location>
        <begin position="999"/>
        <end position="1033"/>
    </location>
</feature>
<feature type="compositionally biased region" description="Basic residues" evidence="1">
    <location>
        <begin position="950"/>
        <end position="961"/>
    </location>
</feature>
<dbReference type="PANTHER" id="PTHR33167:SF4">
    <property type="entry name" value="TRANSCRIPTION FACTOR, PUTATIVE (DUF863)-RELATED"/>
    <property type="match status" value="1"/>
</dbReference>
<dbReference type="OrthoDB" id="630817at2759"/>
<dbReference type="OMA" id="TRNGCGR"/>
<accession>A0A1J7H1I7</accession>
<dbReference type="Proteomes" id="UP000188354">
    <property type="component" value="Chromosome LG17"/>
</dbReference>
<dbReference type="Pfam" id="PF05904">
    <property type="entry name" value="DUF863"/>
    <property type="match status" value="1"/>
</dbReference>
<feature type="region of interest" description="Disordered" evidence="1">
    <location>
        <begin position="232"/>
        <end position="259"/>
    </location>
</feature>
<dbReference type="KEGG" id="lang:109331575"/>
<organism evidence="2 3">
    <name type="scientific">Lupinus angustifolius</name>
    <name type="common">Narrow-leaved blue lupine</name>
    <dbReference type="NCBI Taxonomy" id="3871"/>
    <lineage>
        <taxon>Eukaryota</taxon>
        <taxon>Viridiplantae</taxon>
        <taxon>Streptophyta</taxon>
        <taxon>Embryophyta</taxon>
        <taxon>Tracheophyta</taxon>
        <taxon>Spermatophyta</taxon>
        <taxon>Magnoliopsida</taxon>
        <taxon>eudicotyledons</taxon>
        <taxon>Gunneridae</taxon>
        <taxon>Pentapetalae</taxon>
        <taxon>rosids</taxon>
        <taxon>fabids</taxon>
        <taxon>Fabales</taxon>
        <taxon>Fabaceae</taxon>
        <taxon>Papilionoideae</taxon>
        <taxon>50 kb inversion clade</taxon>
        <taxon>genistoids sensu lato</taxon>
        <taxon>core genistoids</taxon>
        <taxon>Genisteae</taxon>
        <taxon>Lupinus</taxon>
    </lineage>
</organism>
<feature type="region of interest" description="Disordered" evidence="1">
    <location>
        <begin position="1048"/>
        <end position="1077"/>
    </location>
</feature>
<dbReference type="STRING" id="3871.A0A1J7H1I7"/>
<feature type="region of interest" description="Disordered" evidence="1">
    <location>
        <begin position="149"/>
        <end position="179"/>
    </location>
</feature>
<reference evidence="2 3" key="1">
    <citation type="journal article" date="2017" name="Plant Biotechnol. J.">
        <title>A comprehensive draft genome sequence for lupin (Lupinus angustifolius), an emerging health food: insights into plant-microbe interactions and legume evolution.</title>
        <authorList>
            <person name="Hane J.K."/>
            <person name="Ming Y."/>
            <person name="Kamphuis L.G."/>
            <person name="Nelson M.N."/>
            <person name="Garg G."/>
            <person name="Atkins C.A."/>
            <person name="Bayer P.E."/>
            <person name="Bravo A."/>
            <person name="Bringans S."/>
            <person name="Cannon S."/>
            <person name="Edwards D."/>
            <person name="Foley R."/>
            <person name="Gao L.L."/>
            <person name="Harrison M.J."/>
            <person name="Huang W."/>
            <person name="Hurgobin B."/>
            <person name="Li S."/>
            <person name="Liu C.W."/>
            <person name="McGrath A."/>
            <person name="Morahan G."/>
            <person name="Murray J."/>
            <person name="Weller J."/>
            <person name="Jian J."/>
            <person name="Singh K.B."/>
        </authorList>
    </citation>
    <scope>NUCLEOTIDE SEQUENCE [LARGE SCALE GENOMIC DNA]</scope>
    <source>
        <strain evidence="3">cv. Tanjil</strain>
        <tissue evidence="2">Whole plant</tissue>
    </source>
</reference>
<evidence type="ECO:0008006" key="4">
    <source>
        <dbReference type="Google" id="ProtNLM"/>
    </source>
</evidence>
<feature type="region of interest" description="Disordered" evidence="1">
    <location>
        <begin position="803"/>
        <end position="831"/>
    </location>
</feature>